<dbReference type="PANTHER" id="PTHR14614">
    <property type="entry name" value="HEPATOCELLULAR CARCINOMA-ASSOCIATED ANTIGEN"/>
    <property type="match status" value="1"/>
</dbReference>
<dbReference type="Pfam" id="PF10294">
    <property type="entry name" value="Methyltransf_16"/>
    <property type="match status" value="1"/>
</dbReference>
<dbReference type="SUPFAM" id="SSF53335">
    <property type="entry name" value="S-adenosyl-L-methionine-dependent methyltransferases"/>
    <property type="match status" value="1"/>
</dbReference>
<dbReference type="InterPro" id="IPR019410">
    <property type="entry name" value="Methyltransf_16"/>
</dbReference>
<dbReference type="AlphaFoldDB" id="A0A640KHH3"/>
<keyword evidence="2" id="KW-1185">Reference proteome</keyword>
<evidence type="ECO:0000313" key="2">
    <source>
        <dbReference type="Proteomes" id="UP000419144"/>
    </source>
</evidence>
<dbReference type="VEuPathDB" id="TriTrypDB:LtaPh_2301100"/>
<dbReference type="OrthoDB" id="413520at2759"/>
<dbReference type="Gene3D" id="3.40.50.150">
    <property type="entry name" value="Vaccinia Virus protein VP39"/>
    <property type="match status" value="1"/>
</dbReference>
<dbReference type="EMBL" id="BLBS01000030">
    <property type="protein sequence ID" value="GET88651.1"/>
    <property type="molecule type" value="Genomic_DNA"/>
</dbReference>
<dbReference type="Proteomes" id="UP000419144">
    <property type="component" value="Unassembled WGS sequence"/>
</dbReference>
<evidence type="ECO:0000313" key="1">
    <source>
        <dbReference type="EMBL" id="GET88651.1"/>
    </source>
</evidence>
<evidence type="ECO:0008006" key="3">
    <source>
        <dbReference type="Google" id="ProtNLM"/>
    </source>
</evidence>
<dbReference type="InterPro" id="IPR029063">
    <property type="entry name" value="SAM-dependent_MTases_sf"/>
</dbReference>
<proteinExistence type="predicted"/>
<sequence>MSEGDQPDALHDACISYKNVEVEALRKLVVQDDRYAWVDLPFSTSTGRHQLLARQRGATAIPSTRENADLVALLNSDSIPQYIWPAAYPMCEWVISHSDVFQGKCVLELGCGAGILGFTVAQYARQVVLTDCSAVSLALVLESVARNSYRNCDVGLLQWGREDQLAQIKLKCNVDFFDIVIGSDIFYFSSSLKAGLETARCALMSRHDSDAVFLCGSVARSDRMEVDLEEMPLQEGFVLAESIVMDPFRLYIWKLASPQ</sequence>
<protein>
    <recommendedName>
        <fullName evidence="3">Methyltransferase</fullName>
    </recommendedName>
</protein>
<dbReference type="CDD" id="cd02440">
    <property type="entry name" value="AdoMet_MTases"/>
    <property type="match status" value="1"/>
</dbReference>
<dbReference type="PANTHER" id="PTHR14614:SF130">
    <property type="entry name" value="PROTEIN-LYSINE N-METHYLTRANSFERASE EEF2KMT"/>
    <property type="match status" value="1"/>
</dbReference>
<name>A0A640KHH3_LEITA</name>
<accession>A0A640KHH3</accession>
<reference evidence="1" key="1">
    <citation type="submission" date="2019-11" db="EMBL/GenBank/DDBJ databases">
        <title>Leishmania tarentolae CDS.</title>
        <authorList>
            <person name="Goto Y."/>
            <person name="Yamagishi J."/>
        </authorList>
    </citation>
    <scope>NUCLEOTIDE SEQUENCE [LARGE SCALE GENOMIC DNA]</scope>
    <source>
        <strain evidence="1">Parrot Tar II</strain>
    </source>
</reference>
<gene>
    <name evidence="1" type="ORF">LtaPh_2301100</name>
</gene>
<comment type="caution">
    <text evidence="1">The sequence shown here is derived from an EMBL/GenBank/DDBJ whole genome shotgun (WGS) entry which is preliminary data.</text>
</comment>
<organism evidence="1 2">
    <name type="scientific">Leishmania tarentolae</name>
    <name type="common">Sauroleishmania tarentolae</name>
    <dbReference type="NCBI Taxonomy" id="5689"/>
    <lineage>
        <taxon>Eukaryota</taxon>
        <taxon>Discoba</taxon>
        <taxon>Euglenozoa</taxon>
        <taxon>Kinetoplastea</taxon>
        <taxon>Metakinetoplastina</taxon>
        <taxon>Trypanosomatida</taxon>
        <taxon>Trypanosomatidae</taxon>
        <taxon>Leishmaniinae</taxon>
        <taxon>Leishmania</taxon>
        <taxon>lizard Leishmania</taxon>
    </lineage>
</organism>